<dbReference type="GO" id="GO:0006952">
    <property type="term" value="P:defense response"/>
    <property type="evidence" value="ECO:0007669"/>
    <property type="project" value="InterPro"/>
</dbReference>
<proteinExistence type="predicted"/>
<dbReference type="PANTHER" id="PTHR11017">
    <property type="entry name" value="LEUCINE-RICH REPEAT-CONTAINING PROTEIN"/>
    <property type="match status" value="1"/>
</dbReference>
<dbReference type="STRING" id="4096.A0A1U7VUD4"/>
<dbReference type="PANTHER" id="PTHR11017:SF267">
    <property type="entry name" value="TMV RESISTANCE PROTEIN N-LIKE"/>
    <property type="match status" value="1"/>
</dbReference>
<dbReference type="GO" id="GO:0043531">
    <property type="term" value="F:ADP binding"/>
    <property type="evidence" value="ECO:0007669"/>
    <property type="project" value="InterPro"/>
</dbReference>
<dbReference type="Gene3D" id="1.10.8.430">
    <property type="entry name" value="Helical domain of apoptotic protease-activating factors"/>
    <property type="match status" value="1"/>
</dbReference>
<reference evidence="3" key="2">
    <citation type="submission" date="2025-08" db="UniProtKB">
        <authorList>
            <consortium name="RefSeq"/>
        </authorList>
    </citation>
    <scope>IDENTIFICATION</scope>
    <source>
        <tissue evidence="3">Leaf</tissue>
    </source>
</reference>
<dbReference type="SUPFAM" id="SSF52540">
    <property type="entry name" value="P-loop containing nucleoside triphosphate hydrolases"/>
    <property type="match status" value="1"/>
</dbReference>
<protein>
    <submittedName>
        <fullName evidence="3">TMV resistance protein N-like</fullName>
    </submittedName>
</protein>
<dbReference type="AlphaFoldDB" id="A0A1U7VUD4"/>
<organism evidence="2 3">
    <name type="scientific">Nicotiana sylvestris</name>
    <name type="common">Wood tobacco</name>
    <name type="synonym">South American tobacco</name>
    <dbReference type="NCBI Taxonomy" id="4096"/>
    <lineage>
        <taxon>Eukaryota</taxon>
        <taxon>Viridiplantae</taxon>
        <taxon>Streptophyta</taxon>
        <taxon>Embryophyta</taxon>
        <taxon>Tracheophyta</taxon>
        <taxon>Spermatophyta</taxon>
        <taxon>Magnoliopsida</taxon>
        <taxon>eudicotyledons</taxon>
        <taxon>Gunneridae</taxon>
        <taxon>Pentapetalae</taxon>
        <taxon>asterids</taxon>
        <taxon>lamiids</taxon>
        <taxon>Solanales</taxon>
        <taxon>Solanaceae</taxon>
        <taxon>Nicotianoideae</taxon>
        <taxon>Nicotianeae</taxon>
        <taxon>Nicotiana</taxon>
    </lineage>
</organism>
<evidence type="ECO:0000313" key="3">
    <source>
        <dbReference type="RefSeq" id="XP_009769973.1"/>
    </source>
</evidence>
<dbReference type="InterPro" id="IPR027417">
    <property type="entry name" value="P-loop_NTPase"/>
</dbReference>
<dbReference type="Proteomes" id="UP000189701">
    <property type="component" value="Unplaced"/>
</dbReference>
<evidence type="ECO:0000313" key="2">
    <source>
        <dbReference type="Proteomes" id="UP000189701"/>
    </source>
</evidence>
<name>A0A1U7VUD4_NICSY</name>
<reference evidence="2" key="1">
    <citation type="journal article" date="2013" name="Genome Biol.">
        <title>Reference genomes and transcriptomes of Nicotiana sylvestris and Nicotiana tomentosiformis.</title>
        <authorList>
            <person name="Sierro N."/>
            <person name="Battey J.N."/>
            <person name="Ouadi S."/>
            <person name="Bovet L."/>
            <person name="Goepfert S."/>
            <person name="Bakaher N."/>
            <person name="Peitsch M.C."/>
            <person name="Ivanov N.V."/>
        </authorList>
    </citation>
    <scope>NUCLEOTIDE SEQUENCE [LARGE SCALE GENOMIC DNA]</scope>
</reference>
<keyword evidence="2" id="KW-1185">Reference proteome</keyword>
<dbReference type="RefSeq" id="XP_009769973.1">
    <property type="nucleotide sequence ID" value="XM_009771671.1"/>
</dbReference>
<gene>
    <name evidence="3" type="primary">LOC104220741</name>
</gene>
<dbReference type="InterPro" id="IPR042197">
    <property type="entry name" value="Apaf_helical"/>
</dbReference>
<dbReference type="eggNOG" id="ENOG502QVBR">
    <property type="taxonomic scope" value="Eukaryota"/>
</dbReference>
<dbReference type="InterPro" id="IPR044974">
    <property type="entry name" value="Disease_R_plants"/>
</dbReference>
<keyword evidence="1" id="KW-0433">Leucine-rich repeat</keyword>
<evidence type="ECO:0000256" key="1">
    <source>
        <dbReference type="ARBA" id="ARBA00022614"/>
    </source>
</evidence>
<sequence>MYKVIPLNAQESIRLFSWYAFGKEQPLEDHKVLSENVIHHCKGIPLALKVLGFSHRDRSIEVWECTLRKLKAIPQNKILEKHRINYDLLPDDDVQNLFLDIVCFFVGNDKDYAVTILVDDVFLSSRT</sequence>
<accession>A0A1U7VUD4</accession>